<reference evidence="2" key="1">
    <citation type="journal article" date="2020" name="Stud. Mycol.">
        <title>101 Dothideomycetes genomes: a test case for predicting lifestyles and emergence of pathogens.</title>
        <authorList>
            <person name="Haridas S."/>
            <person name="Albert R."/>
            <person name="Binder M."/>
            <person name="Bloem J."/>
            <person name="Labutti K."/>
            <person name="Salamov A."/>
            <person name="Andreopoulos B."/>
            <person name="Baker S."/>
            <person name="Barry K."/>
            <person name="Bills G."/>
            <person name="Bluhm B."/>
            <person name="Cannon C."/>
            <person name="Castanera R."/>
            <person name="Culley D."/>
            <person name="Daum C."/>
            <person name="Ezra D."/>
            <person name="Gonzalez J."/>
            <person name="Henrissat B."/>
            <person name="Kuo A."/>
            <person name="Liang C."/>
            <person name="Lipzen A."/>
            <person name="Lutzoni F."/>
            <person name="Magnuson J."/>
            <person name="Mondo S."/>
            <person name="Nolan M."/>
            <person name="Ohm R."/>
            <person name="Pangilinan J."/>
            <person name="Park H.-J."/>
            <person name="Ramirez L."/>
            <person name="Alfaro M."/>
            <person name="Sun H."/>
            <person name="Tritt A."/>
            <person name="Yoshinaga Y."/>
            <person name="Zwiers L.-H."/>
            <person name="Turgeon B."/>
            <person name="Goodwin S."/>
            <person name="Spatafora J."/>
            <person name="Crous P."/>
            <person name="Grigoriev I."/>
        </authorList>
    </citation>
    <scope>NUCLEOTIDE SEQUENCE</scope>
    <source>
        <strain evidence="2">CBS 175.79</strain>
    </source>
</reference>
<name>A0A6A5Y9P0_9PLEO</name>
<gene>
    <name evidence="2" type="ORF">BU24DRAFT_33115</name>
</gene>
<proteinExistence type="predicted"/>
<dbReference type="OrthoDB" id="4362036at2759"/>
<dbReference type="RefSeq" id="XP_033390282.1">
    <property type="nucleotide sequence ID" value="XM_033523033.1"/>
</dbReference>
<dbReference type="Proteomes" id="UP000799778">
    <property type="component" value="Unassembled WGS sequence"/>
</dbReference>
<protein>
    <submittedName>
        <fullName evidence="2">Uncharacterized protein</fullName>
    </submittedName>
</protein>
<keyword evidence="3" id="KW-1185">Reference proteome</keyword>
<feature type="chain" id="PRO_5025616497" evidence="1">
    <location>
        <begin position="30"/>
        <end position="208"/>
    </location>
</feature>
<evidence type="ECO:0000313" key="2">
    <source>
        <dbReference type="EMBL" id="KAF2021943.1"/>
    </source>
</evidence>
<feature type="signal peptide" evidence="1">
    <location>
        <begin position="1"/>
        <end position="29"/>
    </location>
</feature>
<evidence type="ECO:0000313" key="3">
    <source>
        <dbReference type="Proteomes" id="UP000799778"/>
    </source>
</evidence>
<accession>A0A6A5Y9P0</accession>
<dbReference type="EMBL" id="ML978066">
    <property type="protein sequence ID" value="KAF2021943.1"/>
    <property type="molecule type" value="Genomic_DNA"/>
</dbReference>
<sequence>MFASVRSSSMTRLLALLFALLLVFNVCTALPATDNDPPIEEKQLATRGNAPSTFKADKKVKMGNTLFFAAEAGEKHGSAGFDSCLGLLIVGDGGAIIGHYSATGSDINNDWGERPNSVAAAVPRLFRENRAKLTPHMEIYIYAQLDEKKRVKFQTLVDDMQRHIAGATGGHRAVVKTYSIKTGREPIGGNFVVEYKSKGKGFKVSFAK</sequence>
<dbReference type="GeneID" id="54280430"/>
<organism evidence="2 3">
    <name type="scientific">Aaosphaeria arxii CBS 175.79</name>
    <dbReference type="NCBI Taxonomy" id="1450172"/>
    <lineage>
        <taxon>Eukaryota</taxon>
        <taxon>Fungi</taxon>
        <taxon>Dikarya</taxon>
        <taxon>Ascomycota</taxon>
        <taxon>Pezizomycotina</taxon>
        <taxon>Dothideomycetes</taxon>
        <taxon>Pleosporomycetidae</taxon>
        <taxon>Pleosporales</taxon>
        <taxon>Pleosporales incertae sedis</taxon>
        <taxon>Aaosphaeria</taxon>
    </lineage>
</organism>
<evidence type="ECO:0000256" key="1">
    <source>
        <dbReference type="SAM" id="SignalP"/>
    </source>
</evidence>
<keyword evidence="1" id="KW-0732">Signal</keyword>
<dbReference type="AlphaFoldDB" id="A0A6A5Y9P0"/>